<keyword evidence="5" id="KW-0539">Nucleus</keyword>
<evidence type="ECO:0000256" key="5">
    <source>
        <dbReference type="ARBA" id="ARBA00023242"/>
    </source>
</evidence>
<dbReference type="InterPro" id="IPR001005">
    <property type="entry name" value="SANT/Myb"/>
</dbReference>
<feature type="domain" description="HTH myb-type" evidence="8">
    <location>
        <begin position="63"/>
        <end position="113"/>
    </location>
</feature>
<evidence type="ECO:0000256" key="2">
    <source>
        <dbReference type="ARBA" id="ARBA00023015"/>
    </source>
</evidence>
<dbReference type="RefSeq" id="XP_001583921.1">
    <property type="nucleotide sequence ID" value="XM_001583871.1"/>
</dbReference>
<dbReference type="FunFam" id="1.10.10.60:FF:000010">
    <property type="entry name" value="Transcriptional activator Myb isoform A"/>
    <property type="match status" value="1"/>
</dbReference>
<dbReference type="Pfam" id="PF13921">
    <property type="entry name" value="Myb_DNA-bind_6"/>
    <property type="match status" value="1"/>
</dbReference>
<dbReference type="PANTHER" id="PTHR46621">
    <property type="entry name" value="SNRNA-ACTIVATING PROTEIN COMPLEX SUBUNIT 4"/>
    <property type="match status" value="1"/>
</dbReference>
<dbReference type="eggNOG" id="KOG0048">
    <property type="taxonomic scope" value="Eukaryota"/>
</dbReference>
<evidence type="ECO:0000256" key="4">
    <source>
        <dbReference type="ARBA" id="ARBA00023163"/>
    </source>
</evidence>
<sequence>MFAFTNSKNLVHHRFTKSDDAKLKELVREYGENNWKTIASKMEGRNKSQCRDRWFRYLSPHVNHGDWTEEEEKLLMNLVPLLYPRWRKISNYFNGRNDIQIKNRYKMIKNRISRENQNNSVDTKSDQCSPSEVQPNIPQPISVQDVDVNEYRNEHE</sequence>
<keyword evidence="1" id="KW-0677">Repeat</keyword>
<keyword evidence="10" id="KW-1185">Reference proteome</keyword>
<reference evidence="9" key="1">
    <citation type="submission" date="2006-10" db="EMBL/GenBank/DDBJ databases">
        <authorList>
            <person name="Amadeo P."/>
            <person name="Zhao Q."/>
            <person name="Wortman J."/>
            <person name="Fraser-Liggett C."/>
            <person name="Carlton J."/>
        </authorList>
    </citation>
    <scope>NUCLEOTIDE SEQUENCE</scope>
    <source>
        <strain evidence="9">G3</strain>
    </source>
</reference>
<dbReference type="PANTHER" id="PTHR46621:SF1">
    <property type="entry name" value="SNRNA-ACTIVATING PROTEIN COMPLEX SUBUNIT 4"/>
    <property type="match status" value="1"/>
</dbReference>
<evidence type="ECO:0000256" key="3">
    <source>
        <dbReference type="ARBA" id="ARBA00023125"/>
    </source>
</evidence>
<dbReference type="SMR" id="A2D9S9"/>
<dbReference type="Gene3D" id="1.10.10.60">
    <property type="entry name" value="Homeodomain-like"/>
    <property type="match status" value="2"/>
</dbReference>
<dbReference type="SMART" id="SM00717">
    <property type="entry name" value="SANT"/>
    <property type="match status" value="2"/>
</dbReference>
<dbReference type="InParanoid" id="A2D9S9"/>
<name>A2D9S9_TRIV3</name>
<keyword evidence="3 9" id="KW-0238">DNA-binding</keyword>
<dbReference type="AlphaFoldDB" id="A2D9S9"/>
<dbReference type="VEuPathDB" id="TrichDB:TVAG_076820"/>
<dbReference type="GO" id="GO:0000978">
    <property type="term" value="F:RNA polymerase II cis-regulatory region sequence-specific DNA binding"/>
    <property type="evidence" value="ECO:0000318"/>
    <property type="project" value="GO_Central"/>
</dbReference>
<dbReference type="EMBL" id="DS113181">
    <property type="protein sequence ID" value="EAY22935.1"/>
    <property type="molecule type" value="Genomic_DNA"/>
</dbReference>
<dbReference type="GO" id="GO:0005634">
    <property type="term" value="C:nucleus"/>
    <property type="evidence" value="ECO:0000318"/>
    <property type="project" value="GO_Central"/>
</dbReference>
<dbReference type="KEGG" id="tva:5468494"/>
<evidence type="ECO:0000259" key="7">
    <source>
        <dbReference type="PROSITE" id="PS50090"/>
    </source>
</evidence>
<gene>
    <name evidence="9" type="ORF">TVAG_076820</name>
</gene>
<dbReference type="InterPro" id="IPR051575">
    <property type="entry name" value="Myb-like_DNA-bd"/>
</dbReference>
<feature type="domain" description="Myb-like" evidence="7">
    <location>
        <begin position="7"/>
        <end position="58"/>
    </location>
</feature>
<accession>A2D9S9</accession>
<evidence type="ECO:0000313" key="10">
    <source>
        <dbReference type="Proteomes" id="UP000001542"/>
    </source>
</evidence>
<dbReference type="Proteomes" id="UP000001542">
    <property type="component" value="Unassembled WGS sequence"/>
</dbReference>
<dbReference type="GO" id="GO:0000981">
    <property type="term" value="F:DNA-binding transcription factor activity, RNA polymerase II-specific"/>
    <property type="evidence" value="ECO:0000318"/>
    <property type="project" value="GO_Central"/>
</dbReference>
<feature type="region of interest" description="Disordered" evidence="6">
    <location>
        <begin position="112"/>
        <end position="156"/>
    </location>
</feature>
<organism evidence="9 10">
    <name type="scientific">Trichomonas vaginalis (strain ATCC PRA-98 / G3)</name>
    <dbReference type="NCBI Taxonomy" id="412133"/>
    <lineage>
        <taxon>Eukaryota</taxon>
        <taxon>Metamonada</taxon>
        <taxon>Parabasalia</taxon>
        <taxon>Trichomonadida</taxon>
        <taxon>Trichomonadidae</taxon>
        <taxon>Trichomonas</taxon>
    </lineage>
</organism>
<dbReference type="PROSITE" id="PS50090">
    <property type="entry name" value="MYB_LIKE"/>
    <property type="match status" value="2"/>
</dbReference>
<evidence type="ECO:0000259" key="8">
    <source>
        <dbReference type="PROSITE" id="PS51294"/>
    </source>
</evidence>
<dbReference type="SUPFAM" id="SSF46689">
    <property type="entry name" value="Homeodomain-like"/>
    <property type="match status" value="1"/>
</dbReference>
<dbReference type="STRING" id="5722.A2D9S9"/>
<dbReference type="InterPro" id="IPR017930">
    <property type="entry name" value="Myb_dom"/>
</dbReference>
<proteinExistence type="predicted"/>
<dbReference type="GO" id="GO:0006355">
    <property type="term" value="P:regulation of DNA-templated transcription"/>
    <property type="evidence" value="ECO:0000318"/>
    <property type="project" value="GO_Central"/>
</dbReference>
<keyword evidence="2" id="KW-0805">Transcription regulation</keyword>
<reference evidence="9" key="2">
    <citation type="journal article" date="2007" name="Science">
        <title>Draft genome sequence of the sexually transmitted pathogen Trichomonas vaginalis.</title>
        <authorList>
            <person name="Carlton J.M."/>
            <person name="Hirt R.P."/>
            <person name="Silva J.C."/>
            <person name="Delcher A.L."/>
            <person name="Schatz M."/>
            <person name="Zhao Q."/>
            <person name="Wortman J.R."/>
            <person name="Bidwell S.L."/>
            <person name="Alsmark U.C.M."/>
            <person name="Besteiro S."/>
            <person name="Sicheritz-Ponten T."/>
            <person name="Noel C.J."/>
            <person name="Dacks J.B."/>
            <person name="Foster P.G."/>
            <person name="Simillion C."/>
            <person name="Van de Peer Y."/>
            <person name="Miranda-Saavedra D."/>
            <person name="Barton G.J."/>
            <person name="Westrop G.D."/>
            <person name="Mueller S."/>
            <person name="Dessi D."/>
            <person name="Fiori P.L."/>
            <person name="Ren Q."/>
            <person name="Paulsen I."/>
            <person name="Zhang H."/>
            <person name="Bastida-Corcuera F.D."/>
            <person name="Simoes-Barbosa A."/>
            <person name="Brown M.T."/>
            <person name="Hayes R.D."/>
            <person name="Mukherjee M."/>
            <person name="Okumura C.Y."/>
            <person name="Schneider R."/>
            <person name="Smith A.J."/>
            <person name="Vanacova S."/>
            <person name="Villalvazo M."/>
            <person name="Haas B.J."/>
            <person name="Pertea M."/>
            <person name="Feldblyum T.V."/>
            <person name="Utterback T.R."/>
            <person name="Shu C.L."/>
            <person name="Osoegawa K."/>
            <person name="de Jong P.J."/>
            <person name="Hrdy I."/>
            <person name="Horvathova L."/>
            <person name="Zubacova Z."/>
            <person name="Dolezal P."/>
            <person name="Malik S.B."/>
            <person name="Logsdon J.M. Jr."/>
            <person name="Henze K."/>
            <person name="Gupta A."/>
            <person name="Wang C.C."/>
            <person name="Dunne R.L."/>
            <person name="Upcroft J.A."/>
            <person name="Upcroft P."/>
            <person name="White O."/>
            <person name="Salzberg S.L."/>
            <person name="Tang P."/>
            <person name="Chiu C.-H."/>
            <person name="Lee Y.-S."/>
            <person name="Embley T.M."/>
            <person name="Coombs G.H."/>
            <person name="Mottram J.C."/>
            <person name="Tachezy J."/>
            <person name="Fraser-Liggett C.M."/>
            <person name="Johnson P.J."/>
        </authorList>
    </citation>
    <scope>NUCLEOTIDE SEQUENCE [LARGE SCALE GENOMIC DNA]</scope>
    <source>
        <strain evidence="9">G3</strain>
    </source>
</reference>
<dbReference type="PROSITE" id="PS51294">
    <property type="entry name" value="HTH_MYB"/>
    <property type="match status" value="2"/>
</dbReference>
<dbReference type="CDD" id="cd00167">
    <property type="entry name" value="SANT"/>
    <property type="match status" value="2"/>
</dbReference>
<evidence type="ECO:0000256" key="6">
    <source>
        <dbReference type="SAM" id="MobiDB-lite"/>
    </source>
</evidence>
<feature type="domain" description="HTH myb-type" evidence="8">
    <location>
        <begin position="7"/>
        <end position="62"/>
    </location>
</feature>
<keyword evidence="4" id="KW-0804">Transcription</keyword>
<dbReference type="OrthoDB" id="2143914at2759"/>
<feature type="compositionally biased region" description="Polar residues" evidence="6">
    <location>
        <begin position="115"/>
        <end position="142"/>
    </location>
</feature>
<feature type="domain" description="Myb-like" evidence="7">
    <location>
        <begin position="59"/>
        <end position="109"/>
    </location>
</feature>
<evidence type="ECO:0000256" key="1">
    <source>
        <dbReference type="ARBA" id="ARBA00022737"/>
    </source>
</evidence>
<dbReference type="VEuPathDB" id="TrichDB:TVAGG3_0291590"/>
<evidence type="ECO:0000313" key="9">
    <source>
        <dbReference type="EMBL" id="EAY22935.1"/>
    </source>
</evidence>
<dbReference type="InterPro" id="IPR009057">
    <property type="entry name" value="Homeodomain-like_sf"/>
</dbReference>
<protein>
    <submittedName>
        <fullName evidence="9">Myb-like DNA-binding domain containing protein</fullName>
    </submittedName>
</protein>